<keyword evidence="4" id="KW-1185">Reference proteome</keyword>
<evidence type="ECO:0000313" key="3">
    <source>
        <dbReference type="EMBL" id="GFR39356.1"/>
    </source>
</evidence>
<dbReference type="InterPro" id="IPR022385">
    <property type="entry name" value="Rhs_assc_core"/>
</dbReference>
<dbReference type="Proteomes" id="UP000654993">
    <property type="component" value="Unassembled WGS sequence"/>
</dbReference>
<evidence type="ECO:0000259" key="2">
    <source>
        <dbReference type="Pfam" id="PF25023"/>
    </source>
</evidence>
<evidence type="ECO:0000256" key="1">
    <source>
        <dbReference type="ARBA" id="ARBA00022737"/>
    </source>
</evidence>
<comment type="caution">
    <text evidence="3">The sequence shown here is derived from an EMBL/GenBank/DDBJ whole genome shotgun (WGS) entry which is preliminary data.</text>
</comment>
<gene>
    <name evidence="3" type="ORF">PRECH8_26520</name>
</gene>
<reference evidence="3" key="2">
    <citation type="journal article" date="2021" name="Data Brief">
        <title>Draft genome sequence data of the facultative, thermophilic, xylanolytic bacterium Paenibacillus sp. strain DA-C8.</title>
        <authorList>
            <person name="Chhe C."/>
            <person name="Uke A."/>
            <person name="Baramee S."/>
            <person name="Ungkulpasvich U."/>
            <person name="Tachaapaikoon C."/>
            <person name="Pason P."/>
            <person name="Waeonukul R."/>
            <person name="Ratanakhanokchai K."/>
            <person name="Kosugi A."/>
        </authorList>
    </citation>
    <scope>NUCLEOTIDE SEQUENCE</scope>
    <source>
        <strain evidence="3">DA-C8</strain>
    </source>
</reference>
<dbReference type="Gene3D" id="2.180.10.10">
    <property type="entry name" value="RHS repeat-associated core"/>
    <property type="match status" value="1"/>
</dbReference>
<dbReference type="EMBL" id="BMAQ01000042">
    <property type="protein sequence ID" value="GFR39356.1"/>
    <property type="molecule type" value="Genomic_DNA"/>
</dbReference>
<dbReference type="AlphaFoldDB" id="A0A916QEL9"/>
<dbReference type="PANTHER" id="PTHR32305">
    <property type="match status" value="1"/>
</dbReference>
<dbReference type="PANTHER" id="PTHR32305:SF15">
    <property type="entry name" value="PROTEIN RHSA-RELATED"/>
    <property type="match status" value="1"/>
</dbReference>
<name>A0A916QEL9_9BACL</name>
<keyword evidence="1" id="KW-0677">Repeat</keyword>
<accession>A0A916QEL9</accession>
<dbReference type="InterPro" id="IPR056823">
    <property type="entry name" value="TEN-like_YD-shell"/>
</dbReference>
<dbReference type="NCBIfam" id="TIGR03696">
    <property type="entry name" value="Rhs_assc_core"/>
    <property type="match status" value="1"/>
</dbReference>
<organism evidence="3 4">
    <name type="scientific">Insulibacter thermoxylanivorax</name>
    <dbReference type="NCBI Taxonomy" id="2749268"/>
    <lineage>
        <taxon>Bacteria</taxon>
        <taxon>Bacillati</taxon>
        <taxon>Bacillota</taxon>
        <taxon>Bacilli</taxon>
        <taxon>Bacillales</taxon>
        <taxon>Paenibacillaceae</taxon>
        <taxon>Insulibacter</taxon>
    </lineage>
</organism>
<sequence>MQQATHVWDADGHLLHAMTYAEDNRLATYNGHAVIHDADGNMIHGPLQGDMAEFLYDSRNRLIRAGDHVYRYDAEDRRIAQIVEGTEIRYVIDPEAYYSQLLMEADDQGNPIAYYIYGHGLIARVDAEGAYQTYHYDRRGSTVALTDLAGHVTDRYTYGIYGELLNAEGETKQPFLYNSRDGVMTDDNGLYYMRARYYHPEIKRFINRDVVPGTIAEAQTLNRYAYVNGNPISYVDPFGLARAGDLTFLEKSAYFLRDFVRFRECSRTGCKYKHYIDGYR</sequence>
<dbReference type="InterPro" id="IPR050708">
    <property type="entry name" value="T6SS_VgrG/RHS"/>
</dbReference>
<proteinExistence type="predicted"/>
<evidence type="ECO:0000313" key="4">
    <source>
        <dbReference type="Proteomes" id="UP000654993"/>
    </source>
</evidence>
<feature type="domain" description="Teneurin-like YD-shell" evidence="2">
    <location>
        <begin position="17"/>
        <end position="232"/>
    </location>
</feature>
<protein>
    <recommendedName>
        <fullName evidence="2">Teneurin-like YD-shell domain-containing protein</fullName>
    </recommendedName>
</protein>
<dbReference type="Pfam" id="PF25023">
    <property type="entry name" value="TEN_YD-shell"/>
    <property type="match status" value="1"/>
</dbReference>
<reference evidence="3" key="1">
    <citation type="submission" date="2020-08" db="EMBL/GenBank/DDBJ databases">
        <authorList>
            <person name="Uke A."/>
            <person name="Chhe C."/>
            <person name="Baramee S."/>
            <person name="Kosugi A."/>
        </authorList>
    </citation>
    <scope>NUCLEOTIDE SEQUENCE</scope>
    <source>
        <strain evidence="3">DA-C8</strain>
    </source>
</reference>